<comment type="caution">
    <text evidence="1">The sequence shown here is derived from an EMBL/GenBank/DDBJ whole genome shotgun (WGS) entry which is preliminary data.</text>
</comment>
<accession>A0A4Y2ES35</accession>
<gene>
    <name evidence="1" type="ORF">AVEN_91308_1</name>
</gene>
<keyword evidence="2" id="KW-1185">Reference proteome</keyword>
<sequence length="99" mass="11364">MKCVFFRFLGPRLSSAYVRRSVKGLTFSPHSQQGGYSHLKAALTTSLFNQALFFFDDARLECEEGLIPTLEKNDSRSQDVLLDDFLGRKKMMYICRSVM</sequence>
<organism evidence="1 2">
    <name type="scientific">Araneus ventricosus</name>
    <name type="common">Orbweaver spider</name>
    <name type="synonym">Epeira ventricosa</name>
    <dbReference type="NCBI Taxonomy" id="182803"/>
    <lineage>
        <taxon>Eukaryota</taxon>
        <taxon>Metazoa</taxon>
        <taxon>Ecdysozoa</taxon>
        <taxon>Arthropoda</taxon>
        <taxon>Chelicerata</taxon>
        <taxon>Arachnida</taxon>
        <taxon>Araneae</taxon>
        <taxon>Araneomorphae</taxon>
        <taxon>Entelegynae</taxon>
        <taxon>Araneoidea</taxon>
        <taxon>Araneidae</taxon>
        <taxon>Araneus</taxon>
    </lineage>
</organism>
<reference evidence="1 2" key="1">
    <citation type="journal article" date="2019" name="Sci. Rep.">
        <title>Orb-weaving spider Araneus ventricosus genome elucidates the spidroin gene catalogue.</title>
        <authorList>
            <person name="Kono N."/>
            <person name="Nakamura H."/>
            <person name="Ohtoshi R."/>
            <person name="Moran D.A.P."/>
            <person name="Shinohara A."/>
            <person name="Yoshida Y."/>
            <person name="Fujiwara M."/>
            <person name="Mori M."/>
            <person name="Tomita M."/>
            <person name="Arakawa K."/>
        </authorList>
    </citation>
    <scope>NUCLEOTIDE SEQUENCE [LARGE SCALE GENOMIC DNA]</scope>
</reference>
<proteinExistence type="predicted"/>
<name>A0A4Y2ES35_ARAVE</name>
<evidence type="ECO:0000313" key="2">
    <source>
        <dbReference type="Proteomes" id="UP000499080"/>
    </source>
</evidence>
<dbReference type="AlphaFoldDB" id="A0A4Y2ES35"/>
<dbReference type="Proteomes" id="UP000499080">
    <property type="component" value="Unassembled WGS sequence"/>
</dbReference>
<evidence type="ECO:0000313" key="1">
    <source>
        <dbReference type="EMBL" id="GBM31317.1"/>
    </source>
</evidence>
<protein>
    <submittedName>
        <fullName evidence="1">Uncharacterized protein</fullName>
    </submittedName>
</protein>
<dbReference type="EMBL" id="BGPR01000680">
    <property type="protein sequence ID" value="GBM31317.1"/>
    <property type="molecule type" value="Genomic_DNA"/>
</dbReference>